<organism evidence="1 2">
    <name type="scientific">Roseicella aquatilis</name>
    <dbReference type="NCBI Taxonomy" id="2527868"/>
    <lineage>
        <taxon>Bacteria</taxon>
        <taxon>Pseudomonadati</taxon>
        <taxon>Pseudomonadota</taxon>
        <taxon>Alphaproteobacteria</taxon>
        <taxon>Acetobacterales</taxon>
        <taxon>Roseomonadaceae</taxon>
        <taxon>Roseicella</taxon>
    </lineage>
</organism>
<dbReference type="Proteomes" id="UP000295023">
    <property type="component" value="Unassembled WGS sequence"/>
</dbReference>
<reference evidence="1 2" key="1">
    <citation type="submission" date="2019-03" db="EMBL/GenBank/DDBJ databases">
        <title>Paracraurococcus aquatilis NE82 genome sequence.</title>
        <authorList>
            <person name="Zhao Y."/>
            <person name="Du Z."/>
        </authorList>
    </citation>
    <scope>NUCLEOTIDE SEQUENCE [LARGE SCALE GENOMIC DNA]</scope>
    <source>
        <strain evidence="1 2">NE82</strain>
    </source>
</reference>
<name>A0A4R4D547_9PROT</name>
<sequence length="62" mass="6672">MARKTSAGFRCWVGSDERSVCVAVHHDEGLAAVGVVAWRGEILLNHRVHPTGRTVTGTCDPT</sequence>
<comment type="caution">
    <text evidence="1">The sequence shown here is derived from an EMBL/GenBank/DDBJ whole genome shotgun (WGS) entry which is preliminary data.</text>
</comment>
<protein>
    <submittedName>
        <fullName evidence="1">Uncharacterized protein</fullName>
    </submittedName>
</protein>
<dbReference type="AlphaFoldDB" id="A0A4R4D547"/>
<evidence type="ECO:0000313" key="1">
    <source>
        <dbReference type="EMBL" id="TCZ52941.1"/>
    </source>
</evidence>
<evidence type="ECO:0000313" key="2">
    <source>
        <dbReference type="Proteomes" id="UP000295023"/>
    </source>
</evidence>
<proteinExistence type="predicted"/>
<dbReference type="EMBL" id="SKBM01000044">
    <property type="protein sequence ID" value="TCZ52941.1"/>
    <property type="molecule type" value="Genomic_DNA"/>
</dbReference>
<keyword evidence="2" id="KW-1185">Reference proteome</keyword>
<accession>A0A4R4D547</accession>
<gene>
    <name evidence="1" type="ORF">EXY23_25630</name>
</gene>